<dbReference type="PROSITE" id="PS00108">
    <property type="entry name" value="PROTEIN_KINASE_ST"/>
    <property type="match status" value="1"/>
</dbReference>
<dbReference type="Gene3D" id="3.80.10.10">
    <property type="entry name" value="Ribonuclease Inhibitor"/>
    <property type="match status" value="4"/>
</dbReference>
<dbReference type="Pfam" id="PF13306">
    <property type="entry name" value="LRR_5"/>
    <property type="match status" value="3"/>
</dbReference>
<dbReference type="Proteomes" id="UP001470230">
    <property type="component" value="Unassembled WGS sequence"/>
</dbReference>
<keyword evidence="4" id="KW-1185">Reference proteome</keyword>
<dbReference type="SMART" id="SM00220">
    <property type="entry name" value="S_TKc"/>
    <property type="match status" value="1"/>
</dbReference>
<feature type="domain" description="Protein kinase" evidence="2">
    <location>
        <begin position="21"/>
        <end position="291"/>
    </location>
</feature>
<organism evidence="3 4">
    <name type="scientific">Tritrichomonas musculus</name>
    <dbReference type="NCBI Taxonomy" id="1915356"/>
    <lineage>
        <taxon>Eukaryota</taxon>
        <taxon>Metamonada</taxon>
        <taxon>Parabasalia</taxon>
        <taxon>Tritrichomonadida</taxon>
        <taxon>Tritrichomonadidae</taxon>
        <taxon>Tritrichomonas</taxon>
    </lineage>
</organism>
<gene>
    <name evidence="3" type="ORF">M9Y10_034909</name>
</gene>
<dbReference type="InterPro" id="IPR000719">
    <property type="entry name" value="Prot_kinase_dom"/>
</dbReference>
<sequence>MKQIRESKSRFCRYIVDIKDFKMIERIGGGGFGSVFLVQNLKTGENNAAKVINLNGSEEYYKRMINREIGIMIRCQHPTIIQFKGFSIKDFHDDKNVTIFMDHATKGSLASFLQKVKNGLLEEIYDNTNRQILLIGIARGMMYLHQHQIIHRDLKTDNILLDDNLYPLITDFGLSKFYGLGLSMSQSQQCGTLIYMAPEIMEGFQYNGKVDVYSFGILMYEIVTDSIPYPDLESRKMTSFQFTNKVVNENFRPKFEVPVKKSIQELIEKCWSKNPKERPTFEEIFKKLAYNIEESIDDIYDDQDVANVEEERKYYLDDVDEDAILFYADQIDEANSVQDDEMTHKFAQLKQGFESKLDLLLKENEEIKNKNLELNRKLDEMTTKFNKLNKKIEEEFNPLKQDYQEMKAKINDLNNIIDSLKSNIKESTKAHKQPSINSNDEKVEDAEMTVDEFNNLPIQSQKFVASKFKRKGSQFFKNVNDLLQYLLQYKLNDSVSYFRLEKNKDSQNISEANQICLLTNSVEILSENESFSISDFCDILSNFETIFIELKYQSASFDKLFAFAKNIKDKLKEKIEISLFLSSIEKIDSKIINEVSCISFDNSVVNIEKSAFKNWKSLKKVIIPSTITIIEGNAFEGCSSLTQITIPSSVTSIGNNAFKGCISLAQITIPSSVTEIKYSPFNNCTSLTEFIIPSSVTKIEQKLFSGCSSLTKLTIPSSISEIKEGFLYNCPKLSQLIIQQNPNSSDYRFKLIDNKFIVYKSDKSSNDYDILLFVLHDVVEITIPSYIKKIASSALNYCSLLKEVIIPSSVTSIGESAFENCSSLIKVSIPSSITKIEEQTFKYCSSLIEIKIPSSVKSIGDFAFFGCKSLKEFEFPSSVTEVGRTVIAHCESLTDVTIPSSVTKTGITFLSGCTSLKKTTILSPITMLEYGFFRDCTSLADVKLPSTLKTLEEYAFCNCTSLKKIELPSSLNVIGISAFYNCTSLIEINIPSSVTEIKYDAFCQCSSLTKINIPSSVTVLENALFFSCKSLKKVTIPSSITEIKKSVFLQCSSLTEISIPSSVTKIGERAFAKCASLTEIDIPSSVTEIGKDAFYYSALKQVSIPSSMNTNSFLEKIGIKSNIKVIEK</sequence>
<dbReference type="InterPro" id="IPR008271">
    <property type="entry name" value="Ser/Thr_kinase_AS"/>
</dbReference>
<dbReference type="SUPFAM" id="SSF52058">
    <property type="entry name" value="L domain-like"/>
    <property type="match status" value="3"/>
</dbReference>
<dbReference type="PRINTS" id="PR00109">
    <property type="entry name" value="TYRKINASE"/>
</dbReference>
<dbReference type="Gene3D" id="1.10.510.10">
    <property type="entry name" value="Transferase(Phosphotransferase) domain 1"/>
    <property type="match status" value="1"/>
</dbReference>
<dbReference type="InterPro" id="IPR032675">
    <property type="entry name" value="LRR_dom_sf"/>
</dbReference>
<evidence type="ECO:0000256" key="1">
    <source>
        <dbReference type="SAM" id="Coils"/>
    </source>
</evidence>
<keyword evidence="1" id="KW-0175">Coiled coil</keyword>
<proteinExistence type="predicted"/>
<dbReference type="PANTHER" id="PTHR45661">
    <property type="entry name" value="SURFACE ANTIGEN"/>
    <property type="match status" value="1"/>
</dbReference>
<feature type="coiled-coil region" evidence="1">
    <location>
        <begin position="350"/>
        <end position="430"/>
    </location>
</feature>
<dbReference type="InterPro" id="IPR001245">
    <property type="entry name" value="Ser-Thr/Tyr_kinase_cat_dom"/>
</dbReference>
<comment type="caution">
    <text evidence="3">The sequence shown here is derived from an EMBL/GenBank/DDBJ whole genome shotgun (WGS) entry which is preliminary data.</text>
</comment>
<accession>A0ABR2KGE0</accession>
<reference evidence="3 4" key="1">
    <citation type="submission" date="2024-04" db="EMBL/GenBank/DDBJ databases">
        <title>Tritrichomonas musculus Genome.</title>
        <authorList>
            <person name="Alves-Ferreira E."/>
            <person name="Grigg M."/>
            <person name="Lorenzi H."/>
            <person name="Galac M."/>
        </authorList>
    </citation>
    <scope>NUCLEOTIDE SEQUENCE [LARGE SCALE GENOMIC DNA]</scope>
    <source>
        <strain evidence="3 4">EAF2021</strain>
    </source>
</reference>
<evidence type="ECO:0000313" key="3">
    <source>
        <dbReference type="EMBL" id="KAK8890149.1"/>
    </source>
</evidence>
<name>A0ABR2KGE0_9EUKA</name>
<dbReference type="SUPFAM" id="SSF56112">
    <property type="entry name" value="Protein kinase-like (PK-like)"/>
    <property type="match status" value="1"/>
</dbReference>
<dbReference type="EMBL" id="JAPFFF010000005">
    <property type="protein sequence ID" value="KAK8890149.1"/>
    <property type="molecule type" value="Genomic_DNA"/>
</dbReference>
<protein>
    <recommendedName>
        <fullName evidence="2">Protein kinase domain-containing protein</fullName>
    </recommendedName>
</protein>
<evidence type="ECO:0000259" key="2">
    <source>
        <dbReference type="PROSITE" id="PS50011"/>
    </source>
</evidence>
<evidence type="ECO:0000313" key="4">
    <source>
        <dbReference type="Proteomes" id="UP001470230"/>
    </source>
</evidence>
<dbReference type="Pfam" id="PF00069">
    <property type="entry name" value="Pkinase"/>
    <property type="match status" value="1"/>
</dbReference>
<dbReference type="PANTHER" id="PTHR45661:SF3">
    <property type="entry name" value="IG-LIKE DOMAIN-CONTAINING PROTEIN"/>
    <property type="match status" value="1"/>
</dbReference>
<dbReference type="InterPro" id="IPR053139">
    <property type="entry name" value="Surface_bspA-like"/>
</dbReference>
<dbReference type="InterPro" id="IPR026906">
    <property type="entry name" value="LRR_5"/>
</dbReference>
<dbReference type="PROSITE" id="PS50011">
    <property type="entry name" value="PROTEIN_KINASE_DOM"/>
    <property type="match status" value="1"/>
</dbReference>
<dbReference type="InterPro" id="IPR011009">
    <property type="entry name" value="Kinase-like_dom_sf"/>
</dbReference>